<dbReference type="PANTHER" id="PTHR43861:SF6">
    <property type="entry name" value="METHYLTRANSFERASE TYPE 11"/>
    <property type="match status" value="1"/>
</dbReference>
<name>A0A1B1UBR3_9BRAD</name>
<keyword evidence="2" id="KW-1185">Reference proteome</keyword>
<organism evidence="1 2">
    <name type="scientific">Bradyrhizobium icense</name>
    <dbReference type="NCBI Taxonomy" id="1274631"/>
    <lineage>
        <taxon>Bacteria</taxon>
        <taxon>Pseudomonadati</taxon>
        <taxon>Pseudomonadota</taxon>
        <taxon>Alphaproteobacteria</taxon>
        <taxon>Hyphomicrobiales</taxon>
        <taxon>Nitrobacteraceae</taxon>
        <taxon>Bradyrhizobium</taxon>
    </lineage>
</organism>
<dbReference type="SUPFAM" id="SSF53335">
    <property type="entry name" value="S-adenosyl-L-methionine-dependent methyltransferases"/>
    <property type="match status" value="1"/>
</dbReference>
<gene>
    <name evidence="1" type="ORF">LMTR13_08450</name>
</gene>
<dbReference type="CDD" id="cd02440">
    <property type="entry name" value="AdoMet_MTases"/>
    <property type="match status" value="1"/>
</dbReference>
<evidence type="ECO:0008006" key="3">
    <source>
        <dbReference type="Google" id="ProtNLM"/>
    </source>
</evidence>
<dbReference type="InterPro" id="IPR029063">
    <property type="entry name" value="SAM-dependent_MTases_sf"/>
</dbReference>
<reference evidence="1 2" key="1">
    <citation type="submission" date="2016-07" db="EMBL/GenBank/DDBJ databases">
        <title>Complete genome sequence of Bradyrhizobium icense LMTR 13T, a potential inoculant strain isolated from lima bean (Phaseolus lunatus) in Peru.</title>
        <authorList>
            <person name="Ormeno-Orrillo E."/>
            <person name="Duran D."/>
            <person name="Rogel M.A."/>
            <person name="Rey L."/>
            <person name="Imperial J."/>
            <person name="Ruiz-Argueso T."/>
            <person name="Martinez-Romero E."/>
        </authorList>
    </citation>
    <scope>NUCLEOTIDE SEQUENCE [LARGE SCALE GENOMIC DNA]</scope>
    <source>
        <strain evidence="1 2">LMTR 13</strain>
    </source>
</reference>
<dbReference type="STRING" id="1274631.LMTR13_08450"/>
<dbReference type="EMBL" id="CP016428">
    <property type="protein sequence ID" value="ANW00199.1"/>
    <property type="molecule type" value="Genomic_DNA"/>
</dbReference>
<proteinExistence type="predicted"/>
<accession>A0A1B1UBR3</accession>
<dbReference type="KEGG" id="bic:LMTR13_08450"/>
<dbReference type="Proteomes" id="UP000092839">
    <property type="component" value="Chromosome"/>
</dbReference>
<dbReference type="RefSeq" id="WP_065727485.1">
    <property type="nucleotide sequence ID" value="NZ_CP016428.1"/>
</dbReference>
<dbReference type="AlphaFoldDB" id="A0A1B1UBR3"/>
<protein>
    <recommendedName>
        <fullName evidence="3">Methyltransferase domain-containing protein</fullName>
    </recommendedName>
</protein>
<evidence type="ECO:0000313" key="2">
    <source>
        <dbReference type="Proteomes" id="UP000092839"/>
    </source>
</evidence>
<dbReference type="Gene3D" id="3.40.50.150">
    <property type="entry name" value="Vaccinia Virus protein VP39"/>
    <property type="match status" value="1"/>
</dbReference>
<dbReference type="PANTHER" id="PTHR43861">
    <property type="entry name" value="TRANS-ACONITATE 2-METHYLTRANSFERASE-RELATED"/>
    <property type="match status" value="1"/>
</dbReference>
<evidence type="ECO:0000313" key="1">
    <source>
        <dbReference type="EMBL" id="ANW00199.1"/>
    </source>
</evidence>
<dbReference type="Pfam" id="PF13489">
    <property type="entry name" value="Methyltransf_23"/>
    <property type="match status" value="1"/>
</dbReference>
<dbReference type="OrthoDB" id="9792690at2"/>
<sequence>MVGISEFKYSGGSLNASHRYLLPAILKILHNTSSSVREKSLFDLGCGNGSVANEIHKLGFRVAGVDPSTEGIAMAKRHYPHLDLRIGSSHDDLKGQFGTFSYVMSLEVIPLVHDPRSFSRAVCELLRDDGYAMISTPYHGYFKNLAIAAIGSFDNHVNPLMDYGYAKFWSVNTLRTLLEETGLRSIEFVRVGRIPALAKSMIAVARKK</sequence>